<evidence type="ECO:0000313" key="8">
    <source>
        <dbReference type="Proteomes" id="UP001159405"/>
    </source>
</evidence>
<dbReference type="SMART" id="SM00184">
    <property type="entry name" value="RING"/>
    <property type="match status" value="1"/>
</dbReference>
<keyword evidence="2 4" id="KW-0863">Zinc-finger</keyword>
<dbReference type="Proteomes" id="UP001159405">
    <property type="component" value="Unassembled WGS sequence"/>
</dbReference>
<evidence type="ECO:0000313" key="7">
    <source>
        <dbReference type="EMBL" id="CAH3160279.1"/>
    </source>
</evidence>
<evidence type="ECO:0000256" key="3">
    <source>
        <dbReference type="ARBA" id="ARBA00022833"/>
    </source>
</evidence>
<feature type="domain" description="TRAF-type" evidence="6">
    <location>
        <begin position="127"/>
        <end position="175"/>
    </location>
</feature>
<protein>
    <submittedName>
        <fullName evidence="7">Uncharacterized protein</fullName>
    </submittedName>
</protein>
<evidence type="ECO:0000256" key="1">
    <source>
        <dbReference type="ARBA" id="ARBA00022723"/>
    </source>
</evidence>
<reference evidence="7 8" key="1">
    <citation type="submission" date="2022-05" db="EMBL/GenBank/DDBJ databases">
        <authorList>
            <consortium name="Genoscope - CEA"/>
            <person name="William W."/>
        </authorList>
    </citation>
    <scope>NUCLEOTIDE SEQUENCE [LARGE SCALE GENOMIC DNA]</scope>
</reference>
<evidence type="ECO:0000256" key="4">
    <source>
        <dbReference type="PROSITE-ProRule" id="PRU00207"/>
    </source>
</evidence>
<evidence type="ECO:0000256" key="2">
    <source>
        <dbReference type="ARBA" id="ARBA00022771"/>
    </source>
</evidence>
<keyword evidence="1 4" id="KW-0479">Metal-binding</keyword>
<feature type="domain" description="RING-type" evidence="5">
    <location>
        <begin position="16"/>
        <end position="56"/>
    </location>
</feature>
<dbReference type="PANTHER" id="PTHR10131">
    <property type="entry name" value="TNF RECEPTOR ASSOCIATED FACTOR"/>
    <property type="match status" value="1"/>
</dbReference>
<comment type="caution">
    <text evidence="7">The sequence shown here is derived from an EMBL/GenBank/DDBJ whole genome shotgun (WGS) entry which is preliminary data.</text>
</comment>
<dbReference type="SUPFAM" id="SSF57850">
    <property type="entry name" value="RING/U-box"/>
    <property type="match status" value="1"/>
</dbReference>
<name>A0ABN8Q9X6_9CNID</name>
<evidence type="ECO:0000259" key="5">
    <source>
        <dbReference type="PROSITE" id="PS50089"/>
    </source>
</evidence>
<dbReference type="SUPFAM" id="SSF49599">
    <property type="entry name" value="TRAF domain-like"/>
    <property type="match status" value="2"/>
</dbReference>
<dbReference type="Pfam" id="PF02176">
    <property type="entry name" value="zf-TRAF"/>
    <property type="match status" value="1"/>
</dbReference>
<accession>A0ABN8Q9X6</accession>
<dbReference type="InterPro" id="IPR013083">
    <property type="entry name" value="Znf_RING/FYVE/PHD"/>
</dbReference>
<keyword evidence="3 4" id="KW-0862">Zinc</keyword>
<dbReference type="PROSITE" id="PS50089">
    <property type="entry name" value="ZF_RING_2"/>
    <property type="match status" value="1"/>
</dbReference>
<gene>
    <name evidence="7" type="ORF">PLOB_00004096</name>
</gene>
<sequence>MFHFKFSSSPDPLLNCCICLSTMVKPVTLACGHSGCQSCLATAFAMSSSPKCPLCKKVFPSGAALNVNIVLDDITSRLEIKCTNSGCEWVGKLVNHSHHSNTCAKLLVDCQNRGCMEKKPREDMGRHISQCEKQELPCRDCGKRVTRDSMREHSESLCSHKRIPCPLSCGTNLPRCHLTLHLSECSEKAVQCTVTGCKAITKRKDTEEHIVSAAATHSVLQAGEVQKLRGVMHFKVRPKPAWFLEEENVFSFCWKTSGLDTLTESGASTEYRCPNGNRWRGILSVEGGQLHLLSLQLVSSVTPVIVGARIVLMPGTASEKIFSFDAREIKEGELAGKIPAVDFRCIVTDGTMSVKYVMSYYILKEV</sequence>
<dbReference type="PANTHER" id="PTHR10131:SF94">
    <property type="entry name" value="TNF RECEPTOR-ASSOCIATED FACTOR 4"/>
    <property type="match status" value="1"/>
</dbReference>
<proteinExistence type="predicted"/>
<dbReference type="PROSITE" id="PS50145">
    <property type="entry name" value="ZF_TRAF"/>
    <property type="match status" value="1"/>
</dbReference>
<keyword evidence="8" id="KW-1185">Reference proteome</keyword>
<organism evidence="7 8">
    <name type="scientific">Porites lobata</name>
    <dbReference type="NCBI Taxonomy" id="104759"/>
    <lineage>
        <taxon>Eukaryota</taxon>
        <taxon>Metazoa</taxon>
        <taxon>Cnidaria</taxon>
        <taxon>Anthozoa</taxon>
        <taxon>Hexacorallia</taxon>
        <taxon>Scleractinia</taxon>
        <taxon>Fungiina</taxon>
        <taxon>Poritidae</taxon>
        <taxon>Porites</taxon>
    </lineage>
</organism>
<dbReference type="InterPro" id="IPR001293">
    <property type="entry name" value="Znf_TRAF"/>
</dbReference>
<dbReference type="EMBL" id="CALNXK010000116">
    <property type="protein sequence ID" value="CAH3160279.1"/>
    <property type="molecule type" value="Genomic_DNA"/>
</dbReference>
<dbReference type="Gene3D" id="3.30.40.10">
    <property type="entry name" value="Zinc/RING finger domain, C3HC4 (zinc finger)"/>
    <property type="match status" value="3"/>
</dbReference>
<dbReference type="InterPro" id="IPR001841">
    <property type="entry name" value="Znf_RING"/>
</dbReference>
<evidence type="ECO:0000259" key="6">
    <source>
        <dbReference type="PROSITE" id="PS50145"/>
    </source>
</evidence>
<dbReference type="Pfam" id="PF13445">
    <property type="entry name" value="zf-RING_UBOX"/>
    <property type="match status" value="1"/>
</dbReference>
<dbReference type="InterPro" id="IPR027370">
    <property type="entry name" value="Znf-RING_euk"/>
</dbReference>
<feature type="zinc finger region" description="TRAF-type" evidence="4">
    <location>
        <begin position="127"/>
        <end position="175"/>
    </location>
</feature>